<sequence>MTDRPHVAPPLPPLDWVLVANAARARCFVRDQQNNALKELCSFVHPASRLKASERGKDRGGQVRKSQASTQFAPHTDPRDKEHAAFARELAGYLEEAARANRYPGVALIASKSFLGDLREHLGDATRHLLTASAPLDLTTCEGSDLEHRVAQALRDARPATPST</sequence>
<organism evidence="2 3">
    <name type="scientific">Sphaerotilus montanus</name>
    <dbReference type="NCBI Taxonomy" id="522889"/>
    <lineage>
        <taxon>Bacteria</taxon>
        <taxon>Pseudomonadati</taxon>
        <taxon>Pseudomonadota</taxon>
        <taxon>Betaproteobacteria</taxon>
        <taxon>Burkholderiales</taxon>
        <taxon>Sphaerotilaceae</taxon>
        <taxon>Sphaerotilus</taxon>
    </lineage>
</organism>
<reference evidence="2 3" key="1">
    <citation type="submission" date="2020-07" db="EMBL/GenBank/DDBJ databases">
        <title>Genomic Encyclopedia of Archaeal and Bacterial Type Strains, Phase II (KMG-II): from individual species to whole genera.</title>
        <authorList>
            <person name="Goeker M."/>
        </authorList>
    </citation>
    <scope>NUCLEOTIDE SEQUENCE [LARGE SCALE GENOMIC DNA]</scope>
    <source>
        <strain evidence="2 3">DSM 21226</strain>
    </source>
</reference>
<feature type="compositionally biased region" description="Basic and acidic residues" evidence="1">
    <location>
        <begin position="52"/>
        <end position="61"/>
    </location>
</feature>
<feature type="compositionally biased region" description="Polar residues" evidence="1">
    <location>
        <begin position="64"/>
        <end position="73"/>
    </location>
</feature>
<dbReference type="InterPro" id="IPR019291">
    <property type="entry name" value="Host_attachment_protein"/>
</dbReference>
<dbReference type="RefSeq" id="WP_179635204.1">
    <property type="nucleotide sequence ID" value="NZ_JACCFH010000001.1"/>
</dbReference>
<evidence type="ECO:0000256" key="1">
    <source>
        <dbReference type="SAM" id="MobiDB-lite"/>
    </source>
</evidence>
<dbReference type="Proteomes" id="UP000518288">
    <property type="component" value="Unassembled WGS sequence"/>
</dbReference>
<protein>
    <submittedName>
        <fullName evidence="2">Protein required for attachment to host cells</fullName>
    </submittedName>
</protein>
<comment type="caution">
    <text evidence="2">The sequence shown here is derived from an EMBL/GenBank/DDBJ whole genome shotgun (WGS) entry which is preliminary data.</text>
</comment>
<dbReference type="Pfam" id="PF10116">
    <property type="entry name" value="Host_attach"/>
    <property type="match status" value="1"/>
</dbReference>
<dbReference type="EMBL" id="JACCFH010000001">
    <property type="protein sequence ID" value="NYG34585.1"/>
    <property type="molecule type" value="Genomic_DNA"/>
</dbReference>
<dbReference type="AlphaFoldDB" id="A0A7Y9QZV4"/>
<name>A0A7Y9QZV4_9BURK</name>
<evidence type="ECO:0000313" key="2">
    <source>
        <dbReference type="EMBL" id="NYG34585.1"/>
    </source>
</evidence>
<gene>
    <name evidence="2" type="ORF">BDD16_003571</name>
</gene>
<evidence type="ECO:0000313" key="3">
    <source>
        <dbReference type="Proteomes" id="UP000518288"/>
    </source>
</evidence>
<feature type="region of interest" description="Disordered" evidence="1">
    <location>
        <begin position="52"/>
        <end position="80"/>
    </location>
</feature>
<accession>A0A7Y9QZV4</accession>
<keyword evidence="3" id="KW-1185">Reference proteome</keyword>
<proteinExistence type="predicted"/>